<evidence type="ECO:0000256" key="5">
    <source>
        <dbReference type="ARBA" id="ARBA00022857"/>
    </source>
</evidence>
<evidence type="ECO:0000256" key="1">
    <source>
        <dbReference type="ARBA" id="ARBA00003943"/>
    </source>
</evidence>
<dbReference type="SUPFAM" id="SSF51735">
    <property type="entry name" value="NAD(P)-binding Rossmann-fold domains"/>
    <property type="match status" value="1"/>
</dbReference>
<accession>A0ABT2JGC9</accession>
<reference evidence="11 12" key="1">
    <citation type="submission" date="2021-02" db="EMBL/GenBank/DDBJ databases">
        <title>Actinophytocola xerophila sp. nov., isolated from soil of cotton cropping field.</title>
        <authorList>
            <person name="Huang R."/>
            <person name="Chen X."/>
            <person name="Ge X."/>
            <person name="Liu W."/>
        </authorList>
    </citation>
    <scope>NUCLEOTIDE SEQUENCE [LARGE SCALE GENOMIC DNA]</scope>
    <source>
        <strain evidence="11 12">S1-96</strain>
    </source>
</reference>
<evidence type="ECO:0000313" key="11">
    <source>
        <dbReference type="EMBL" id="MCT2586926.1"/>
    </source>
</evidence>
<dbReference type="Proteomes" id="UP001156441">
    <property type="component" value="Unassembled WGS sequence"/>
</dbReference>
<dbReference type="EC" id="7.1.1.1" evidence="3"/>
<dbReference type="SMART" id="SM01002">
    <property type="entry name" value="AlaDh_PNT_C"/>
    <property type="match status" value="1"/>
</dbReference>
<evidence type="ECO:0000313" key="12">
    <source>
        <dbReference type="Proteomes" id="UP001156441"/>
    </source>
</evidence>
<dbReference type="PANTHER" id="PTHR10160:SF19">
    <property type="entry name" value="PROTON-TRANSLOCATING NAD(P)(+) TRANSHYDROGENASE"/>
    <property type="match status" value="1"/>
</dbReference>
<keyword evidence="4" id="KW-0547">Nucleotide-binding</keyword>
<dbReference type="EMBL" id="JAFFZE010000022">
    <property type="protein sequence ID" value="MCT2586926.1"/>
    <property type="molecule type" value="Genomic_DNA"/>
</dbReference>
<comment type="similarity">
    <text evidence="2">Belongs to the AlaDH/PNT family.</text>
</comment>
<feature type="domain" description="Alanine dehydrogenase/pyridine nucleotide transhydrogenase NAD(H)-binding" evidence="9">
    <location>
        <begin position="145"/>
        <end position="308"/>
    </location>
</feature>
<evidence type="ECO:0000259" key="10">
    <source>
        <dbReference type="SMART" id="SM01003"/>
    </source>
</evidence>
<comment type="function">
    <text evidence="1">The transhydrogenation between NADH and NADP is coupled to respiration and ATP hydrolysis and functions as a proton pump across the membrane.</text>
</comment>
<evidence type="ECO:0000259" key="9">
    <source>
        <dbReference type="SMART" id="SM01002"/>
    </source>
</evidence>
<dbReference type="PANTHER" id="PTHR10160">
    <property type="entry name" value="NAD(P) TRANSHYDROGENASE"/>
    <property type="match status" value="1"/>
</dbReference>
<dbReference type="InterPro" id="IPR008143">
    <property type="entry name" value="Ala_DH/PNT_CS2"/>
</dbReference>
<gene>
    <name evidence="11" type="ORF">JT362_27770</name>
</gene>
<proteinExistence type="inferred from homology"/>
<dbReference type="Pfam" id="PF05222">
    <property type="entry name" value="AlaDh_PNT_N"/>
    <property type="match status" value="1"/>
</dbReference>
<evidence type="ECO:0000256" key="3">
    <source>
        <dbReference type="ARBA" id="ARBA00012943"/>
    </source>
</evidence>
<evidence type="ECO:0000256" key="6">
    <source>
        <dbReference type="ARBA" id="ARBA00022967"/>
    </source>
</evidence>
<dbReference type="InterPro" id="IPR007698">
    <property type="entry name" value="AlaDH/PNT_NAD(H)-bd"/>
</dbReference>
<dbReference type="SMART" id="SM01003">
    <property type="entry name" value="AlaDh_PNT_N"/>
    <property type="match status" value="1"/>
</dbReference>
<evidence type="ECO:0000256" key="8">
    <source>
        <dbReference type="ARBA" id="ARBA00048202"/>
    </source>
</evidence>
<feature type="domain" description="Alanine dehydrogenase/pyridine nucleotide transhydrogenase N-terminal" evidence="10">
    <location>
        <begin position="4"/>
        <end position="136"/>
    </location>
</feature>
<dbReference type="PROSITE" id="PS00837">
    <property type="entry name" value="ALADH_PNT_2"/>
    <property type="match status" value="1"/>
</dbReference>
<protein>
    <recommendedName>
        <fullName evidence="3">proton-translocating NAD(P)(+) transhydrogenase</fullName>
        <ecNumber evidence="3">7.1.1.1</ecNumber>
    </recommendedName>
</protein>
<keyword evidence="6" id="KW-1278">Translocase</keyword>
<evidence type="ECO:0000256" key="4">
    <source>
        <dbReference type="ARBA" id="ARBA00022741"/>
    </source>
</evidence>
<dbReference type="RefSeq" id="WP_260194799.1">
    <property type="nucleotide sequence ID" value="NZ_JAFFZE010000022.1"/>
</dbReference>
<dbReference type="InterPro" id="IPR036291">
    <property type="entry name" value="NAD(P)-bd_dom_sf"/>
</dbReference>
<keyword evidence="12" id="KW-1185">Reference proteome</keyword>
<evidence type="ECO:0000256" key="7">
    <source>
        <dbReference type="ARBA" id="ARBA00023027"/>
    </source>
</evidence>
<name>A0ABT2JGC9_9PSEU</name>
<keyword evidence="7" id="KW-0520">NAD</keyword>
<dbReference type="InterPro" id="IPR007886">
    <property type="entry name" value="AlaDH/PNT_N"/>
</dbReference>
<keyword evidence="5" id="KW-0521">NADP</keyword>
<sequence>MKIAVVGETRPGERRVALVPGLVSRLIEVGLQVAVEPGAGAAAGITDDDYRDAGAEVDAGALAGAGVALSVQPLAARQVRDLAPNAVTISFLPVAQELELVRALRDAGHTALAMELVPRISRAQSMDALSSQAFVAGYRAVLVAAERLPRFFPLSMTASGTIPPARVLVLGAGVAGLQAIATARRLGAVVRAYDVRAASAEEVRSLGAEFVELELPTLEGAGGYAREMTEERSRMQRELLAPHVADADVLITTAAVPGRAAPMLVTSDMVAAMRPGSVVVDLAAESGGNVEGAKPGEEVTIGEVSVWGGQNVPSQLAAQASQLYATNVVNLLLLMHSDGTVTPDFDDEIVAGACVTHAGEVRHAPTRELLGEES</sequence>
<dbReference type="GO" id="GO:0016491">
    <property type="term" value="F:oxidoreductase activity"/>
    <property type="evidence" value="ECO:0007669"/>
    <property type="project" value="UniProtKB-KW"/>
</dbReference>
<keyword evidence="11" id="KW-0560">Oxidoreductase</keyword>
<evidence type="ECO:0000256" key="2">
    <source>
        <dbReference type="ARBA" id="ARBA00005689"/>
    </source>
</evidence>
<dbReference type="Pfam" id="PF01262">
    <property type="entry name" value="AlaDh_PNT_C"/>
    <property type="match status" value="1"/>
</dbReference>
<dbReference type="CDD" id="cd05304">
    <property type="entry name" value="Rubrum_tdh"/>
    <property type="match status" value="1"/>
</dbReference>
<dbReference type="NCBIfam" id="NF006942">
    <property type="entry name" value="PRK09424.1"/>
    <property type="match status" value="1"/>
</dbReference>
<dbReference type="SUPFAM" id="SSF52283">
    <property type="entry name" value="Formate/glycerate dehydrogenase catalytic domain-like"/>
    <property type="match status" value="1"/>
</dbReference>
<comment type="caution">
    <text evidence="11">The sequence shown here is derived from an EMBL/GenBank/DDBJ whole genome shotgun (WGS) entry which is preliminary data.</text>
</comment>
<dbReference type="Gene3D" id="3.40.50.720">
    <property type="entry name" value="NAD(P)-binding Rossmann-like Domain"/>
    <property type="match status" value="2"/>
</dbReference>
<organism evidence="11 12">
    <name type="scientific">Actinophytocola gossypii</name>
    <dbReference type="NCBI Taxonomy" id="2812003"/>
    <lineage>
        <taxon>Bacteria</taxon>
        <taxon>Bacillati</taxon>
        <taxon>Actinomycetota</taxon>
        <taxon>Actinomycetes</taxon>
        <taxon>Pseudonocardiales</taxon>
        <taxon>Pseudonocardiaceae</taxon>
    </lineage>
</organism>
<comment type="catalytic activity">
    <reaction evidence="8">
        <text>NAD(+) + NADPH + H(+)(in) = NADH + NADP(+) + H(+)(out)</text>
        <dbReference type="Rhea" id="RHEA:47992"/>
        <dbReference type="ChEBI" id="CHEBI:15378"/>
        <dbReference type="ChEBI" id="CHEBI:57540"/>
        <dbReference type="ChEBI" id="CHEBI:57783"/>
        <dbReference type="ChEBI" id="CHEBI:57945"/>
        <dbReference type="ChEBI" id="CHEBI:58349"/>
        <dbReference type="EC" id="7.1.1.1"/>
    </reaction>
</comment>